<keyword evidence="7" id="KW-1185">Reference proteome</keyword>
<evidence type="ECO:0000256" key="3">
    <source>
        <dbReference type="ARBA" id="ARBA00022801"/>
    </source>
</evidence>
<reference evidence="6" key="1">
    <citation type="submission" date="2023-06" db="EMBL/GenBank/DDBJ databases">
        <authorList>
            <person name="Jiang Y."/>
            <person name="Liu Q."/>
        </authorList>
    </citation>
    <scope>NUCLEOTIDE SEQUENCE</scope>
    <source>
        <strain evidence="6">CGMCC 1.12090</strain>
    </source>
</reference>
<dbReference type="InterPro" id="IPR038765">
    <property type="entry name" value="Papain-like_cys_pep_sf"/>
</dbReference>
<dbReference type="Gene3D" id="3.90.1720.10">
    <property type="entry name" value="endopeptidase domain like (from Nostoc punctiforme)"/>
    <property type="match status" value="1"/>
</dbReference>
<evidence type="ECO:0000313" key="7">
    <source>
        <dbReference type="Proteomes" id="UP001169027"/>
    </source>
</evidence>
<name>A0ABT8RZ73_9BURK</name>
<dbReference type="PROSITE" id="PS51935">
    <property type="entry name" value="NLPC_P60"/>
    <property type="match status" value="1"/>
</dbReference>
<proteinExistence type="inferred from homology"/>
<gene>
    <name evidence="6" type="ORF">Q2T77_06720</name>
</gene>
<dbReference type="EMBL" id="JAUKVY010000003">
    <property type="protein sequence ID" value="MDO1531974.1"/>
    <property type="molecule type" value="Genomic_DNA"/>
</dbReference>
<dbReference type="SUPFAM" id="SSF54001">
    <property type="entry name" value="Cysteine proteinases"/>
    <property type="match status" value="1"/>
</dbReference>
<comment type="caution">
    <text evidence="6">The sequence shown here is derived from an EMBL/GenBank/DDBJ whole genome shotgun (WGS) entry which is preliminary data.</text>
</comment>
<sequence length="141" mass="15363">MNKLVEQARTYLGVPWRHLGRSRRGVDCAGLLICAYADLGVVVPVIEHYGREPYRDGLMAGVRAALGDPVLDGPKVGDILLMTSAAFGSTQPHHLGIVGDDPHHVLSLIHADGEPSVSRVSEVGLVDHYRRRIVAVFRRPV</sequence>
<protein>
    <submittedName>
        <fullName evidence="6">NlpC/P60 family protein</fullName>
    </submittedName>
</protein>
<dbReference type="InterPro" id="IPR000064">
    <property type="entry name" value="NLP_P60_dom"/>
</dbReference>
<organism evidence="6 7">
    <name type="scientific">Variovorax ginsengisoli</name>
    <dbReference type="NCBI Taxonomy" id="363844"/>
    <lineage>
        <taxon>Bacteria</taxon>
        <taxon>Pseudomonadati</taxon>
        <taxon>Pseudomonadota</taxon>
        <taxon>Betaproteobacteria</taxon>
        <taxon>Burkholderiales</taxon>
        <taxon>Comamonadaceae</taxon>
        <taxon>Variovorax</taxon>
    </lineage>
</organism>
<comment type="similarity">
    <text evidence="1">Belongs to the peptidase C40 family.</text>
</comment>
<accession>A0ABT8RZ73</accession>
<keyword evidence="4" id="KW-0788">Thiol protease</keyword>
<evidence type="ECO:0000256" key="2">
    <source>
        <dbReference type="ARBA" id="ARBA00022670"/>
    </source>
</evidence>
<dbReference type="Proteomes" id="UP001169027">
    <property type="component" value="Unassembled WGS sequence"/>
</dbReference>
<evidence type="ECO:0000313" key="6">
    <source>
        <dbReference type="EMBL" id="MDO1531974.1"/>
    </source>
</evidence>
<evidence type="ECO:0000256" key="1">
    <source>
        <dbReference type="ARBA" id="ARBA00007074"/>
    </source>
</evidence>
<evidence type="ECO:0000256" key="4">
    <source>
        <dbReference type="ARBA" id="ARBA00022807"/>
    </source>
</evidence>
<feature type="domain" description="NlpC/P60" evidence="5">
    <location>
        <begin position="1"/>
        <end position="141"/>
    </location>
</feature>
<dbReference type="RefSeq" id="WP_301805712.1">
    <property type="nucleotide sequence ID" value="NZ_JAUJZH010000003.1"/>
</dbReference>
<keyword evidence="3" id="KW-0378">Hydrolase</keyword>
<keyword evidence="2" id="KW-0645">Protease</keyword>
<dbReference type="Pfam" id="PF00877">
    <property type="entry name" value="NLPC_P60"/>
    <property type="match status" value="1"/>
</dbReference>
<evidence type="ECO:0000259" key="5">
    <source>
        <dbReference type="PROSITE" id="PS51935"/>
    </source>
</evidence>